<organism evidence="3 4">
    <name type="scientific">Coprinellus micaceus</name>
    <name type="common">Glistening ink-cap mushroom</name>
    <name type="synonym">Coprinus micaceus</name>
    <dbReference type="NCBI Taxonomy" id="71717"/>
    <lineage>
        <taxon>Eukaryota</taxon>
        <taxon>Fungi</taxon>
        <taxon>Dikarya</taxon>
        <taxon>Basidiomycota</taxon>
        <taxon>Agaricomycotina</taxon>
        <taxon>Agaricomycetes</taxon>
        <taxon>Agaricomycetidae</taxon>
        <taxon>Agaricales</taxon>
        <taxon>Agaricineae</taxon>
        <taxon>Psathyrellaceae</taxon>
        <taxon>Coprinellus</taxon>
    </lineage>
</organism>
<evidence type="ECO:0000256" key="1">
    <source>
        <dbReference type="SAM" id="MobiDB-lite"/>
    </source>
</evidence>
<dbReference type="Pfam" id="PF18803">
    <property type="entry name" value="CxC2"/>
    <property type="match status" value="1"/>
</dbReference>
<evidence type="ECO:0000259" key="2">
    <source>
        <dbReference type="Pfam" id="PF18803"/>
    </source>
</evidence>
<proteinExistence type="predicted"/>
<feature type="region of interest" description="Disordered" evidence="1">
    <location>
        <begin position="723"/>
        <end position="761"/>
    </location>
</feature>
<dbReference type="InterPro" id="IPR040521">
    <property type="entry name" value="KDZ"/>
</dbReference>
<dbReference type="AlphaFoldDB" id="A0A4Y7SY59"/>
<evidence type="ECO:0000313" key="3">
    <source>
        <dbReference type="EMBL" id="TEB26780.1"/>
    </source>
</evidence>
<feature type="compositionally biased region" description="Basic and acidic residues" evidence="1">
    <location>
        <begin position="1012"/>
        <end position="1021"/>
    </location>
</feature>
<reference evidence="3 4" key="1">
    <citation type="journal article" date="2019" name="Nat. Ecol. Evol.">
        <title>Megaphylogeny resolves global patterns of mushroom evolution.</title>
        <authorList>
            <person name="Varga T."/>
            <person name="Krizsan K."/>
            <person name="Foldi C."/>
            <person name="Dima B."/>
            <person name="Sanchez-Garcia M."/>
            <person name="Sanchez-Ramirez S."/>
            <person name="Szollosi G.J."/>
            <person name="Szarkandi J.G."/>
            <person name="Papp V."/>
            <person name="Albert L."/>
            <person name="Andreopoulos W."/>
            <person name="Angelini C."/>
            <person name="Antonin V."/>
            <person name="Barry K.W."/>
            <person name="Bougher N.L."/>
            <person name="Buchanan P."/>
            <person name="Buyck B."/>
            <person name="Bense V."/>
            <person name="Catcheside P."/>
            <person name="Chovatia M."/>
            <person name="Cooper J."/>
            <person name="Damon W."/>
            <person name="Desjardin D."/>
            <person name="Finy P."/>
            <person name="Geml J."/>
            <person name="Haridas S."/>
            <person name="Hughes K."/>
            <person name="Justo A."/>
            <person name="Karasinski D."/>
            <person name="Kautmanova I."/>
            <person name="Kiss B."/>
            <person name="Kocsube S."/>
            <person name="Kotiranta H."/>
            <person name="LaButti K.M."/>
            <person name="Lechner B.E."/>
            <person name="Liimatainen K."/>
            <person name="Lipzen A."/>
            <person name="Lukacs Z."/>
            <person name="Mihaltcheva S."/>
            <person name="Morgado L.N."/>
            <person name="Niskanen T."/>
            <person name="Noordeloos M.E."/>
            <person name="Ohm R.A."/>
            <person name="Ortiz-Santana B."/>
            <person name="Ovrebo C."/>
            <person name="Racz N."/>
            <person name="Riley R."/>
            <person name="Savchenko A."/>
            <person name="Shiryaev A."/>
            <person name="Soop K."/>
            <person name="Spirin V."/>
            <person name="Szebenyi C."/>
            <person name="Tomsovsky M."/>
            <person name="Tulloss R.E."/>
            <person name="Uehling J."/>
            <person name="Grigoriev I.V."/>
            <person name="Vagvolgyi C."/>
            <person name="Papp T."/>
            <person name="Martin F.M."/>
            <person name="Miettinen O."/>
            <person name="Hibbett D.S."/>
            <person name="Nagy L.G."/>
        </authorList>
    </citation>
    <scope>NUCLEOTIDE SEQUENCE [LARGE SCALE GENOMIC DNA]</scope>
    <source>
        <strain evidence="3 4">FP101781</strain>
    </source>
</reference>
<feature type="non-terminal residue" evidence="3">
    <location>
        <position position="1"/>
    </location>
</feature>
<feature type="compositionally biased region" description="Basic and acidic residues" evidence="1">
    <location>
        <begin position="739"/>
        <end position="749"/>
    </location>
</feature>
<accession>A0A4Y7SY59</accession>
<dbReference type="Pfam" id="PF18758">
    <property type="entry name" value="KDZ"/>
    <property type="match status" value="1"/>
</dbReference>
<evidence type="ECO:0000313" key="4">
    <source>
        <dbReference type="Proteomes" id="UP000298030"/>
    </source>
</evidence>
<sequence length="1021" mass="116900">EYLAEFKQDHLFPWIEVILEREGPQGKRECSGTGCTQVGSLWRCLDCIGRPSFCGECCREAHLRQPFHRVETWNKTHYSPNWLWAAGVCIYLGHDGKPCPNPASTACNELLGTSDKEWADLCRDGFAYNTAPPGNTKTFNGGTMVTVVHTNGVHHLPVMRCGYCDQSTIQHDFLKLGLWPASFERVETVFSVDVLKDSLLSFLKCHTTASQYFSRLWRCTNYAFPETVTVSFALSKGIEGGVDRDRYVELHRMTRQYLHMKELIEFGFAHNGKKPGDGELAWFCAACPQPDINYKRKEPNDPRHWVGSQSYVCDGCFTLVHQRSSSGNKDVDLKSGEGHMVCSHKFDEYLADSTELPTKNECNQHKALNDRSKITQGCDVTGVGSMACMRHGCFVPGCQVNFQVGERQKNMDYCTSKGWAYGDLSEADYLLFGYDVNCQYHKKHQAWQEANSKWIKFPEGLKDCIYYAVGMFHVHGHRAECYPRYATTFIRGSGVRSAEILEARWSVLNRAAPSLRYMTLPHRTEMLDALMNENNWKAMVGVVKYIYSSYTKGLDKHAVAEEEFAKLDKGLDKNPELRKEWEALDDQAALNRLYDVTVMDIYMAKTKKAPRRVDIEVKLADCEQRSKAKEISGEKATVTIRPGVMDWITACMEHQHEQQSIEADDKANGPFATAHQLLEIAQRKTAACRKHMELVETAGKLFPEVPFDKLSLIETLWTSDNRKGGKRKRVADDDNDSNNSERDGEERGQRHSSSALVKREAYQEPVPLPSRIRELPEVLSAAREFEIELRVGEANDALASIREGIAYKSYTYLENIRPPKSKVKKTRGWTTIKTQDDELKTHIRRYKECRKALVQLGADDAILRRFQVLSEKEGHLRTVTAIAEPNARGQMSEKAAWFWGMDMAEDANGNPYMGELHHVMWLRKRAVRDRWAEELELLTCEMEWTKNYFKNKEREWRAIRQEHSGGKSAFGHQQEEMWRHLFKYAGRVFGPLGNELETMHYTDEPDSDSDDDSRVHMDIDK</sequence>
<dbReference type="PANTHER" id="PTHR33104:SF2">
    <property type="entry name" value="CXC3 LIKE CYSTEINE CLUSTER DOMAIN-CONTAINING PROTEIN"/>
    <property type="match status" value="1"/>
</dbReference>
<dbReference type="InterPro" id="IPR041457">
    <property type="entry name" value="CxC2_KDZ-assoc"/>
</dbReference>
<name>A0A4Y7SY59_COPMI</name>
<dbReference type="OrthoDB" id="3265433at2759"/>
<dbReference type="EMBL" id="QPFP01000045">
    <property type="protein sequence ID" value="TEB26780.1"/>
    <property type="molecule type" value="Genomic_DNA"/>
</dbReference>
<feature type="region of interest" description="Disordered" evidence="1">
    <location>
        <begin position="998"/>
        <end position="1021"/>
    </location>
</feature>
<dbReference type="Proteomes" id="UP000298030">
    <property type="component" value="Unassembled WGS sequence"/>
</dbReference>
<comment type="caution">
    <text evidence="3">The sequence shown here is derived from an EMBL/GenBank/DDBJ whole genome shotgun (WGS) entry which is preliminary data.</text>
</comment>
<keyword evidence="4" id="KW-1185">Reference proteome</keyword>
<dbReference type="PANTHER" id="PTHR33104">
    <property type="entry name" value="SI:DKEY-29D5.2"/>
    <property type="match status" value="1"/>
</dbReference>
<protein>
    <recommendedName>
        <fullName evidence="2">CxC2-like cysteine cluster KDZ transposase-associated domain-containing protein</fullName>
    </recommendedName>
</protein>
<feature type="domain" description="CxC2-like cysteine cluster KDZ transposase-associated" evidence="2">
    <location>
        <begin position="142"/>
        <end position="221"/>
    </location>
</feature>
<gene>
    <name evidence="3" type="ORF">FA13DRAFT_1635497</name>
</gene>